<dbReference type="AlphaFoldDB" id="A0A0G1KE17"/>
<accession>A0A0G1KE17</accession>
<keyword evidence="1" id="KW-1133">Transmembrane helix</keyword>
<gene>
    <name evidence="2" type="ORF">UW78_C0005G0019</name>
</gene>
<keyword evidence="1" id="KW-0472">Membrane</keyword>
<protein>
    <recommendedName>
        <fullName evidence="4">DUF4446 domain-containing protein</fullName>
    </recommendedName>
</protein>
<feature type="transmembrane region" description="Helical" evidence="1">
    <location>
        <begin position="6"/>
        <end position="26"/>
    </location>
</feature>
<name>A0A0G1KE17_9BACT</name>
<evidence type="ECO:0008006" key="4">
    <source>
        <dbReference type="Google" id="ProtNLM"/>
    </source>
</evidence>
<dbReference type="Pfam" id="PF14584">
    <property type="entry name" value="DUF4446"/>
    <property type="match status" value="1"/>
</dbReference>
<proteinExistence type="predicted"/>
<evidence type="ECO:0000313" key="3">
    <source>
        <dbReference type="Proteomes" id="UP000034595"/>
    </source>
</evidence>
<dbReference type="Proteomes" id="UP000034595">
    <property type="component" value="Unassembled WGS sequence"/>
</dbReference>
<evidence type="ECO:0000313" key="2">
    <source>
        <dbReference type="EMBL" id="KKT81800.1"/>
    </source>
</evidence>
<comment type="caution">
    <text evidence="2">The sequence shown here is derived from an EMBL/GenBank/DDBJ whole genome shotgun (WGS) entry which is preliminary data.</text>
</comment>
<sequence>MTFLNSLVVIGIFTLFIIVLGVRLYILEKRIKKLLAGKTAESLENVIGTLGKDVRALETFRDSINTEIASIEKRLHRSIQGVETIRFNAFKGNGEGGNQSFAVALLSENGDGTVLSSIYARDRISVFAKPVKNFSSEFEMTEEEKEAVTRASKK</sequence>
<keyword evidence="1" id="KW-0812">Transmembrane</keyword>
<evidence type="ECO:0000256" key="1">
    <source>
        <dbReference type="SAM" id="Phobius"/>
    </source>
</evidence>
<reference evidence="2 3" key="1">
    <citation type="journal article" date="2015" name="Nature">
        <title>rRNA introns, odd ribosomes, and small enigmatic genomes across a large radiation of phyla.</title>
        <authorList>
            <person name="Brown C.T."/>
            <person name="Hug L.A."/>
            <person name="Thomas B.C."/>
            <person name="Sharon I."/>
            <person name="Castelle C.J."/>
            <person name="Singh A."/>
            <person name="Wilkins M.J."/>
            <person name="Williams K.H."/>
            <person name="Banfield J.F."/>
        </authorList>
    </citation>
    <scope>NUCLEOTIDE SEQUENCE [LARGE SCALE GENOMIC DNA]</scope>
</reference>
<organism evidence="2 3">
    <name type="scientific">Candidatus Azambacteria bacterium GW2011_GWA1_44_9</name>
    <dbReference type="NCBI Taxonomy" id="1618610"/>
    <lineage>
        <taxon>Bacteria</taxon>
        <taxon>Candidatus Azamiibacteriota</taxon>
    </lineage>
</organism>
<dbReference type="EMBL" id="LCJQ01000005">
    <property type="protein sequence ID" value="KKT81800.1"/>
    <property type="molecule type" value="Genomic_DNA"/>
</dbReference>
<dbReference type="InterPro" id="IPR027981">
    <property type="entry name" value="DUF4446"/>
</dbReference>